<dbReference type="InterPro" id="IPR001906">
    <property type="entry name" value="Terpene_synth_N"/>
</dbReference>
<dbReference type="InterPro" id="IPR008930">
    <property type="entry name" value="Terpenoid_cyclase/PrenylTrfase"/>
</dbReference>
<dbReference type="InterPro" id="IPR050148">
    <property type="entry name" value="Terpene_synthase-like"/>
</dbReference>
<feature type="domain" description="Terpene synthase metal-binding" evidence="5">
    <location>
        <begin position="488"/>
        <end position="572"/>
    </location>
</feature>
<dbReference type="GO" id="GO:0010333">
    <property type="term" value="F:terpene synthase activity"/>
    <property type="evidence" value="ECO:0007669"/>
    <property type="project" value="InterPro"/>
</dbReference>
<evidence type="ECO:0000313" key="7">
    <source>
        <dbReference type="Proteomes" id="UP000237105"/>
    </source>
</evidence>
<keyword evidence="3" id="KW-0460">Magnesium</keyword>
<dbReference type="Pfam" id="PF19086">
    <property type="entry name" value="Terpene_syn_C_2"/>
    <property type="match status" value="1"/>
</dbReference>
<dbReference type="AlphaFoldDB" id="A0A2P5DCK0"/>
<comment type="cofactor">
    <cofactor evidence="1">
        <name>Mg(2+)</name>
        <dbReference type="ChEBI" id="CHEBI:18420"/>
    </cofactor>
</comment>
<protein>
    <submittedName>
        <fullName evidence="6">(E,E)-geranyllinalool synthase</fullName>
    </submittedName>
</protein>
<dbReference type="SUPFAM" id="SSF48576">
    <property type="entry name" value="Terpenoid synthases"/>
    <property type="match status" value="1"/>
</dbReference>
<evidence type="ECO:0000256" key="2">
    <source>
        <dbReference type="ARBA" id="ARBA00022723"/>
    </source>
</evidence>
<keyword evidence="7" id="KW-1185">Reference proteome</keyword>
<dbReference type="Pfam" id="PF03936">
    <property type="entry name" value="Terpene_synth_C"/>
    <property type="match status" value="1"/>
</dbReference>
<dbReference type="GO" id="GO:0000287">
    <property type="term" value="F:magnesium ion binding"/>
    <property type="evidence" value="ECO:0007669"/>
    <property type="project" value="TreeGrafter"/>
</dbReference>
<dbReference type="Pfam" id="PF01397">
    <property type="entry name" value="Terpene_synth"/>
    <property type="match status" value="1"/>
</dbReference>
<name>A0A2P5DCK0_PARAD</name>
<dbReference type="PANTHER" id="PTHR31739:SF25">
    <property type="entry name" value="(E,E)-GERANYLLINALOOL SYNTHASE"/>
    <property type="match status" value="1"/>
</dbReference>
<sequence>MDKFQSLSTTQAILIKTIKETVLSSKDTDPYSLVSPSAYETAWLAMIPDHKQPLKPMFDGCLSWVLNNQNEQGFWGDCDGCGTPTLDCLAASLACVVALKRWNVGAAMINKGLVFLHSSNAEKFLKEVKDHDGCPRWFAIVFPGMVELAQEVLEIELKDQVEVSNIFLLRQQILETEQLVETKGHHPPLLSYLEALPSSYNLDEEDIIKNLCDDGSLFQSPSATARAFMATGNLNCLCYLQSLVQRFSNYDLNIGVPPTYPMDEELIKLCIINHVQRLGLAEYFTLEIEQILEQVYKNYMKIHGKSSPKPGYPAGGLLQLQILKDSLAFRLLRMHGYKIFPWSFCWFLDNEEIREYVENNYEYFLILLFNIYRATDLAFSGEFELQEAKTFSTKLLEKSILVGARDRNPFRKLIKHELSLPWMARLDHLEHRIWIEGNETNALWRGKTSFQRLLSLHNDKLVHLAMLNYNFKQSIFRTELEQLKRWSKDWGLSNMGFGREKTTYCYFAVAASCSLPSDSDVRMIVAKSAIVITVTDDFFDMKGSLSELRSLTEAVRRWDAGGLCGDTQIIFYALDNLWYETFLSWHAESEWSRSGTIPSMEEYLQVGIISIATHTLVLPASCFFKPSLTNSKLRPTQYESVTKLVMIIARLLNDIQSYQKEKVEGKLNSVLLCLRNDPEVDMEEAIAYMREILKKKKEELLEHVLIDGFTDLPKECRLLHLSCLKVFQMFFNSSNRFDSKTELLDDIAKAIYVPLDSGGSLKKPGSLAKPSLDPPPHLESTVGKCSAIKQHYGRPSKRFVRSRFAMNQLSPPTYWRVGNWRTTMLMPPKLNFSFI</sequence>
<dbReference type="Proteomes" id="UP000237105">
    <property type="component" value="Unassembled WGS sequence"/>
</dbReference>
<keyword evidence="2" id="KW-0479">Metal-binding</keyword>
<evidence type="ECO:0000313" key="6">
    <source>
        <dbReference type="EMBL" id="PON71014.1"/>
    </source>
</evidence>
<dbReference type="STRING" id="3476.A0A2P5DCK0"/>
<reference evidence="7" key="1">
    <citation type="submission" date="2016-06" db="EMBL/GenBank/DDBJ databases">
        <title>Parallel loss of symbiosis genes in relatives of nitrogen-fixing non-legume Parasponia.</title>
        <authorList>
            <person name="Van Velzen R."/>
            <person name="Holmer R."/>
            <person name="Bu F."/>
            <person name="Rutten L."/>
            <person name="Van Zeijl A."/>
            <person name="Liu W."/>
            <person name="Santuari L."/>
            <person name="Cao Q."/>
            <person name="Sharma T."/>
            <person name="Shen D."/>
            <person name="Roswanjaya Y."/>
            <person name="Wardhani T."/>
            <person name="Kalhor M.S."/>
            <person name="Jansen J."/>
            <person name="Van den Hoogen J."/>
            <person name="Gungor B."/>
            <person name="Hartog M."/>
            <person name="Hontelez J."/>
            <person name="Verver J."/>
            <person name="Yang W.-C."/>
            <person name="Schijlen E."/>
            <person name="Repin R."/>
            <person name="Schilthuizen M."/>
            <person name="Schranz E."/>
            <person name="Heidstra R."/>
            <person name="Miyata K."/>
            <person name="Fedorova E."/>
            <person name="Kohlen W."/>
            <person name="Bisseling T."/>
            <person name="Smit S."/>
            <person name="Geurts R."/>
        </authorList>
    </citation>
    <scope>NUCLEOTIDE SEQUENCE [LARGE SCALE GENOMIC DNA]</scope>
    <source>
        <strain evidence="7">cv. WU1-14</strain>
    </source>
</reference>
<proteinExistence type="predicted"/>
<evidence type="ECO:0000256" key="3">
    <source>
        <dbReference type="ARBA" id="ARBA00022842"/>
    </source>
</evidence>
<dbReference type="FunFam" id="1.50.10.130:FF:000002">
    <property type="entry name" value="Ent-copalyl diphosphate synthase, chloroplastic"/>
    <property type="match status" value="1"/>
</dbReference>
<comment type="caution">
    <text evidence="6">The sequence shown here is derived from an EMBL/GenBank/DDBJ whole genome shotgun (WGS) entry which is preliminary data.</text>
</comment>
<dbReference type="OrthoDB" id="2343925at2759"/>
<evidence type="ECO:0000259" key="5">
    <source>
        <dbReference type="Pfam" id="PF03936"/>
    </source>
</evidence>
<dbReference type="Gene3D" id="1.50.10.160">
    <property type="match status" value="1"/>
</dbReference>
<dbReference type="InterPro" id="IPR008949">
    <property type="entry name" value="Isoprenoid_synthase_dom_sf"/>
</dbReference>
<dbReference type="InterPro" id="IPR036965">
    <property type="entry name" value="Terpene_synth_N_sf"/>
</dbReference>
<dbReference type="SFLD" id="SFLDG01014">
    <property type="entry name" value="Terpene_Cyclase_Like_1_N-term"/>
    <property type="match status" value="1"/>
</dbReference>
<dbReference type="Gene3D" id="1.50.10.130">
    <property type="entry name" value="Terpene synthase, N-terminal domain"/>
    <property type="match status" value="1"/>
</dbReference>
<feature type="domain" description="Terpene synthase N-terminal" evidence="4">
    <location>
        <begin position="206"/>
        <end position="418"/>
    </location>
</feature>
<evidence type="ECO:0000256" key="1">
    <source>
        <dbReference type="ARBA" id="ARBA00001946"/>
    </source>
</evidence>
<dbReference type="Gene3D" id="1.10.600.10">
    <property type="entry name" value="Farnesyl Diphosphate Synthase"/>
    <property type="match status" value="1"/>
</dbReference>
<evidence type="ECO:0000259" key="4">
    <source>
        <dbReference type="Pfam" id="PF01397"/>
    </source>
</evidence>
<organism evidence="6 7">
    <name type="scientific">Parasponia andersonii</name>
    <name type="common">Sponia andersonii</name>
    <dbReference type="NCBI Taxonomy" id="3476"/>
    <lineage>
        <taxon>Eukaryota</taxon>
        <taxon>Viridiplantae</taxon>
        <taxon>Streptophyta</taxon>
        <taxon>Embryophyta</taxon>
        <taxon>Tracheophyta</taxon>
        <taxon>Spermatophyta</taxon>
        <taxon>Magnoliopsida</taxon>
        <taxon>eudicotyledons</taxon>
        <taxon>Gunneridae</taxon>
        <taxon>Pentapetalae</taxon>
        <taxon>rosids</taxon>
        <taxon>fabids</taxon>
        <taxon>Rosales</taxon>
        <taxon>Cannabaceae</taxon>
        <taxon>Parasponia</taxon>
    </lineage>
</organism>
<dbReference type="PANTHER" id="PTHR31739">
    <property type="entry name" value="ENT-COPALYL DIPHOSPHATE SYNTHASE, CHLOROPLASTIC"/>
    <property type="match status" value="1"/>
</dbReference>
<dbReference type="SUPFAM" id="SSF48239">
    <property type="entry name" value="Terpenoid cyclases/Protein prenyltransferases"/>
    <property type="match status" value="2"/>
</dbReference>
<dbReference type="GO" id="GO:0016102">
    <property type="term" value="P:diterpenoid biosynthetic process"/>
    <property type="evidence" value="ECO:0007669"/>
    <property type="project" value="TreeGrafter"/>
</dbReference>
<dbReference type="EMBL" id="JXTB01000047">
    <property type="protein sequence ID" value="PON71014.1"/>
    <property type="molecule type" value="Genomic_DNA"/>
</dbReference>
<gene>
    <name evidence="6" type="ORF">PanWU01x14_077240</name>
</gene>
<accession>A0A2P5DCK0</accession>
<dbReference type="InterPro" id="IPR005630">
    <property type="entry name" value="Terpene_synthase_metal-bd"/>
</dbReference>